<feature type="transmembrane region" description="Helical" evidence="2">
    <location>
        <begin position="253"/>
        <end position="274"/>
    </location>
</feature>
<comment type="caution">
    <text evidence="3">The sequence shown here is derived from an EMBL/GenBank/DDBJ whole genome shotgun (WGS) entry which is preliminary data.</text>
</comment>
<dbReference type="EMBL" id="JBHSWW010000050">
    <property type="protein sequence ID" value="MFC6752928.1"/>
    <property type="molecule type" value="Genomic_DNA"/>
</dbReference>
<evidence type="ECO:0000256" key="1">
    <source>
        <dbReference type="SAM" id="MobiDB-lite"/>
    </source>
</evidence>
<keyword evidence="4" id="KW-1185">Reference proteome</keyword>
<sequence>MDLGLVVGVVAIGLIHGVLPDHGWPIAATYGLGRSRTLLYGAIAALVLGVGHLVSSVALVVAYFWFSRFAEFAEGPWMRYLAGTMLILLGIHEYRSSGHGTGHNHAHESDHDHSHAHESDHDHTQTHAHESDHAHNADHGSERAHRSEHGHSGEAPPRGPLTRIRNRLFGGGHRHLRESDADRGLLALGWTALLLGFAHEEPVQILAICAGTAFCLELMLVYSLAVIVAILVPTLLLIAGYERHRETVERYTPYLPLLTATVLVAMGLAFILGVF</sequence>
<evidence type="ECO:0000313" key="3">
    <source>
        <dbReference type="EMBL" id="MFC6752928.1"/>
    </source>
</evidence>
<feature type="transmembrane region" description="Helical" evidence="2">
    <location>
        <begin position="38"/>
        <end position="65"/>
    </location>
</feature>
<name>A0ABD5S955_9EURY</name>
<feature type="region of interest" description="Disordered" evidence="1">
    <location>
        <begin position="98"/>
        <end position="164"/>
    </location>
</feature>
<proteinExistence type="predicted"/>
<feature type="transmembrane region" description="Helical" evidence="2">
    <location>
        <begin position="219"/>
        <end position="241"/>
    </location>
</feature>
<evidence type="ECO:0000313" key="4">
    <source>
        <dbReference type="Proteomes" id="UP001596442"/>
    </source>
</evidence>
<organism evidence="3 4">
    <name type="scientific">Halorubrum tibetense</name>
    <dbReference type="NCBI Taxonomy" id="175631"/>
    <lineage>
        <taxon>Archaea</taxon>
        <taxon>Methanobacteriati</taxon>
        <taxon>Methanobacteriota</taxon>
        <taxon>Stenosarchaea group</taxon>
        <taxon>Halobacteria</taxon>
        <taxon>Halobacteriales</taxon>
        <taxon>Haloferacaceae</taxon>
        <taxon>Halorubrum</taxon>
    </lineage>
</organism>
<gene>
    <name evidence="3" type="ORF">ACFQEU_05530</name>
</gene>
<protein>
    <submittedName>
        <fullName evidence="3">ABC transporter permease</fullName>
    </submittedName>
</protein>
<accession>A0ABD5S955</accession>
<keyword evidence="2" id="KW-0472">Membrane</keyword>
<keyword evidence="2" id="KW-0812">Transmembrane</keyword>
<feature type="transmembrane region" description="Helical" evidence="2">
    <location>
        <begin position="6"/>
        <end position="26"/>
    </location>
</feature>
<evidence type="ECO:0000256" key="2">
    <source>
        <dbReference type="SAM" id="Phobius"/>
    </source>
</evidence>
<keyword evidence="2" id="KW-1133">Transmembrane helix</keyword>
<dbReference type="RefSeq" id="WP_379780074.1">
    <property type="nucleotide sequence ID" value="NZ_JBHSWW010000050.1"/>
</dbReference>
<reference evidence="3 4" key="1">
    <citation type="journal article" date="2019" name="Int. J. Syst. Evol. Microbiol.">
        <title>The Global Catalogue of Microorganisms (GCM) 10K type strain sequencing project: providing services to taxonomists for standard genome sequencing and annotation.</title>
        <authorList>
            <consortium name="The Broad Institute Genomics Platform"/>
            <consortium name="The Broad Institute Genome Sequencing Center for Infectious Disease"/>
            <person name="Wu L."/>
            <person name="Ma J."/>
        </authorList>
    </citation>
    <scope>NUCLEOTIDE SEQUENCE [LARGE SCALE GENOMIC DNA]</scope>
    <source>
        <strain evidence="3 4">CGMCC 1.3239</strain>
    </source>
</reference>
<feature type="transmembrane region" description="Helical" evidence="2">
    <location>
        <begin position="183"/>
        <end position="199"/>
    </location>
</feature>
<dbReference type="Proteomes" id="UP001596442">
    <property type="component" value="Unassembled WGS sequence"/>
</dbReference>
<dbReference type="AlphaFoldDB" id="A0ABD5S955"/>
<feature type="compositionally biased region" description="Basic and acidic residues" evidence="1">
    <location>
        <begin position="105"/>
        <end position="152"/>
    </location>
</feature>